<geneLocation type="mitochondrion" evidence="2"/>
<dbReference type="Proteomes" id="UP000290189">
    <property type="component" value="Unassembled WGS sequence"/>
</dbReference>
<keyword evidence="2" id="KW-0496">Mitochondrion</keyword>
<organism evidence="2 3">
    <name type="scientific">Plasmodiophora brassicae</name>
    <name type="common">Clubroot disease agent</name>
    <dbReference type="NCBI Taxonomy" id="37360"/>
    <lineage>
        <taxon>Eukaryota</taxon>
        <taxon>Sar</taxon>
        <taxon>Rhizaria</taxon>
        <taxon>Endomyxa</taxon>
        <taxon>Phytomyxea</taxon>
        <taxon>Plasmodiophorida</taxon>
        <taxon>Plasmodiophoridae</taxon>
        <taxon>Plasmodiophora</taxon>
    </lineage>
</organism>
<evidence type="ECO:0000313" key="3">
    <source>
        <dbReference type="Proteomes" id="UP000290189"/>
    </source>
</evidence>
<protein>
    <submittedName>
        <fullName evidence="2">Uncharacterized protein</fullName>
    </submittedName>
</protein>
<dbReference type="AlphaFoldDB" id="A0A3P3YFZ8"/>
<proteinExistence type="predicted"/>
<dbReference type="EMBL" id="OVEO01000011">
    <property type="protein sequence ID" value="SPQ99108.1"/>
    <property type="molecule type" value="Genomic_DNA"/>
</dbReference>
<feature type="compositionally biased region" description="Acidic residues" evidence="1">
    <location>
        <begin position="1"/>
        <end position="10"/>
    </location>
</feature>
<feature type="region of interest" description="Disordered" evidence="1">
    <location>
        <begin position="1"/>
        <end position="46"/>
    </location>
</feature>
<accession>A0A3P3YFZ8</accession>
<evidence type="ECO:0000256" key="1">
    <source>
        <dbReference type="SAM" id="MobiDB-lite"/>
    </source>
</evidence>
<name>A0A3P3YFZ8_PLABS</name>
<sequence length="123" mass="13817">MDPCDIDDPCDIGALEDSAHRSTTETMQLPSDDGETGHSDGNDTPWVPAPAMTFDIHVEVKHFLEAYAKKTGFHINVQFKTFAKKERSIELFGNDGAWVREQDVSTTRIDRLRSVRAVDVYCT</sequence>
<reference evidence="2 3" key="1">
    <citation type="submission" date="2018-03" db="EMBL/GenBank/DDBJ databases">
        <authorList>
            <person name="Fogelqvist J."/>
        </authorList>
    </citation>
    <scope>NUCLEOTIDE SEQUENCE [LARGE SCALE GENOMIC DNA]</scope>
</reference>
<gene>
    <name evidence="2" type="ORF">PLBR_LOCUS6323</name>
</gene>
<evidence type="ECO:0000313" key="2">
    <source>
        <dbReference type="EMBL" id="SPQ99108.1"/>
    </source>
</evidence>